<dbReference type="FunFam" id="3.30.360.10:FF:000002">
    <property type="entry name" value="Glyceraldehyde-3-phosphate dehydrogenase"/>
    <property type="match status" value="1"/>
</dbReference>
<dbReference type="NCBIfam" id="TIGR01534">
    <property type="entry name" value="GAPDH-I"/>
    <property type="match status" value="1"/>
</dbReference>
<feature type="binding site" evidence="4">
    <location>
        <position position="183"/>
    </location>
    <ligand>
        <name>D-glyceraldehyde 3-phosphate</name>
        <dbReference type="ChEBI" id="CHEBI:59776"/>
    </ligand>
</feature>
<keyword evidence="5" id="KW-0520">NAD</keyword>
<dbReference type="InterPro" id="IPR036291">
    <property type="entry name" value="NAD(P)-bd_dom_sf"/>
</dbReference>
<feature type="binding site" evidence="5">
    <location>
        <begin position="13"/>
        <end position="14"/>
    </location>
    <ligand>
        <name>NAD(+)</name>
        <dbReference type="ChEBI" id="CHEBI:57540"/>
    </ligand>
</feature>
<keyword evidence="11" id="KW-1185">Reference proteome</keyword>
<dbReference type="GO" id="GO:0006006">
    <property type="term" value="P:glucose metabolic process"/>
    <property type="evidence" value="ECO:0007669"/>
    <property type="project" value="InterPro"/>
</dbReference>
<dbReference type="SUPFAM" id="SSF55347">
    <property type="entry name" value="Glyceraldehyde-3-phosphate dehydrogenase-like, C-terminal domain"/>
    <property type="match status" value="1"/>
</dbReference>
<dbReference type="InterPro" id="IPR020830">
    <property type="entry name" value="GlycerAld_3-P_DH_AS"/>
</dbReference>
<organism evidence="10 11">
    <name type="scientific">Lihuaxuella thermophila</name>
    <dbReference type="NCBI Taxonomy" id="1173111"/>
    <lineage>
        <taxon>Bacteria</taxon>
        <taxon>Bacillati</taxon>
        <taxon>Bacillota</taxon>
        <taxon>Bacilli</taxon>
        <taxon>Bacillales</taxon>
        <taxon>Thermoactinomycetaceae</taxon>
        <taxon>Lihuaxuella</taxon>
    </lineage>
</organism>
<evidence type="ECO:0000256" key="8">
    <source>
        <dbReference type="RuleBase" id="RU361160"/>
    </source>
</evidence>
<dbReference type="Gene3D" id="3.40.50.720">
    <property type="entry name" value="NAD(P)-binding Rossmann-like Domain"/>
    <property type="match status" value="1"/>
</dbReference>
<evidence type="ECO:0000259" key="9">
    <source>
        <dbReference type="SMART" id="SM00846"/>
    </source>
</evidence>
<dbReference type="InterPro" id="IPR020828">
    <property type="entry name" value="GlycerAld_3-P_DH_NAD(P)-bd"/>
</dbReference>
<name>A0A1H8IP34_9BACL</name>
<evidence type="ECO:0000256" key="5">
    <source>
        <dbReference type="PIRSR" id="PIRSR000149-3"/>
    </source>
</evidence>
<dbReference type="InterPro" id="IPR006424">
    <property type="entry name" value="Glyceraldehyde-3-P_DH_1"/>
</dbReference>
<evidence type="ECO:0000256" key="6">
    <source>
        <dbReference type="PIRSR" id="PIRSR000149-4"/>
    </source>
</evidence>
<feature type="binding site" evidence="4">
    <location>
        <begin position="211"/>
        <end position="212"/>
    </location>
    <ligand>
        <name>D-glyceraldehyde 3-phosphate</name>
        <dbReference type="ChEBI" id="CHEBI:59776"/>
    </ligand>
</feature>
<evidence type="ECO:0000256" key="2">
    <source>
        <dbReference type="ARBA" id="ARBA00023002"/>
    </source>
</evidence>
<dbReference type="Pfam" id="PF02800">
    <property type="entry name" value="Gp_dh_C"/>
    <property type="match status" value="1"/>
</dbReference>
<evidence type="ECO:0000256" key="1">
    <source>
        <dbReference type="ARBA" id="ARBA00007406"/>
    </source>
</evidence>
<proteinExistence type="inferred from homology"/>
<dbReference type="STRING" id="1173111.SAMN05444955_11865"/>
<dbReference type="EC" id="1.2.1.-" evidence="8"/>
<dbReference type="PRINTS" id="PR00078">
    <property type="entry name" value="G3PDHDRGNASE"/>
</dbReference>
<dbReference type="SMART" id="SM00846">
    <property type="entry name" value="Gp_dh_N"/>
    <property type="match status" value="1"/>
</dbReference>
<dbReference type="EMBL" id="FOCQ01000018">
    <property type="protein sequence ID" value="SEN70071.1"/>
    <property type="molecule type" value="Genomic_DNA"/>
</dbReference>
<dbReference type="GO" id="GO:0050661">
    <property type="term" value="F:NADP binding"/>
    <property type="evidence" value="ECO:0007669"/>
    <property type="project" value="InterPro"/>
</dbReference>
<dbReference type="Proteomes" id="UP000199695">
    <property type="component" value="Unassembled WGS sequence"/>
</dbReference>
<dbReference type="SUPFAM" id="SSF51735">
    <property type="entry name" value="NAD(P)-binding Rossmann-fold domains"/>
    <property type="match status" value="1"/>
</dbReference>
<feature type="binding site" evidence="4">
    <location>
        <position position="234"/>
    </location>
    <ligand>
        <name>D-glyceraldehyde 3-phosphate</name>
        <dbReference type="ChEBI" id="CHEBI:59776"/>
    </ligand>
</feature>
<dbReference type="InterPro" id="IPR020829">
    <property type="entry name" value="GlycerAld_3-P_DH_cat"/>
</dbReference>
<keyword evidence="5" id="KW-0547">Nucleotide-binding</keyword>
<gene>
    <name evidence="10" type="ORF">SAMN05444955_11865</name>
</gene>
<dbReference type="PANTHER" id="PTHR43148">
    <property type="entry name" value="GLYCERALDEHYDE-3-PHOSPHATE DEHYDROGENASE 2"/>
    <property type="match status" value="1"/>
</dbReference>
<evidence type="ECO:0000256" key="4">
    <source>
        <dbReference type="PIRSR" id="PIRSR000149-2"/>
    </source>
</evidence>
<reference evidence="10 11" key="1">
    <citation type="submission" date="2016-10" db="EMBL/GenBank/DDBJ databases">
        <authorList>
            <person name="de Groot N.N."/>
        </authorList>
    </citation>
    <scope>NUCLEOTIDE SEQUENCE [LARGE SCALE GENOMIC DNA]</scope>
    <source>
        <strain evidence="10 11">DSM 46701</strain>
    </source>
</reference>
<feature type="active site" description="Nucleophile" evidence="3">
    <location>
        <position position="153"/>
    </location>
</feature>
<feature type="site" description="Activates thiol group during catalysis" evidence="6">
    <location>
        <position position="180"/>
    </location>
</feature>
<feature type="binding site" evidence="5">
    <location>
        <position position="79"/>
    </location>
    <ligand>
        <name>NAD(+)</name>
        <dbReference type="ChEBI" id="CHEBI:57540"/>
    </ligand>
</feature>
<dbReference type="GO" id="GO:0051287">
    <property type="term" value="F:NAD binding"/>
    <property type="evidence" value="ECO:0007669"/>
    <property type="project" value="InterPro"/>
</dbReference>
<dbReference type="InterPro" id="IPR020831">
    <property type="entry name" value="GlycerAld/Erythrose_P_DH"/>
</dbReference>
<evidence type="ECO:0000313" key="10">
    <source>
        <dbReference type="EMBL" id="SEN70071.1"/>
    </source>
</evidence>
<evidence type="ECO:0000313" key="11">
    <source>
        <dbReference type="Proteomes" id="UP000199695"/>
    </source>
</evidence>
<sequence length="336" mass="36427">MAKVKVGINGFGRIGRNVFRAMLNHPELEVVAVNDLTDSKTLAHLLKYDSVHGKLEASVEATAEGFSVNGREVKVLAERDPAQLPWADYGVEIVVESTGRFTKREDAAKHLQGGAKKVIISAPASNEDITIVMGVNHDKYDPAAHHVISNASCTTNCLAPFAKVLNEKFGIRRGLMTTVHAYTNDQQILDLPHKDLRRARAAAESIIPTTTGAAKAVSLVLPELKGKLNGFAMRVPVKNVSVVDLVAELEQEVTVDEVNAVLREAAEGELKGILAYSEEPLVSVDYNGDPHSSTIDALSTMVLEGNMVKVVSWYDNEWGYSNRVVDLASYIASKGL</sequence>
<feature type="binding site" evidence="5">
    <location>
        <position position="121"/>
    </location>
    <ligand>
        <name>NAD(+)</name>
        <dbReference type="ChEBI" id="CHEBI:57540"/>
    </ligand>
</feature>
<dbReference type="CDD" id="cd18126">
    <property type="entry name" value="GAPDH_I_C"/>
    <property type="match status" value="1"/>
</dbReference>
<dbReference type="GO" id="GO:0016620">
    <property type="term" value="F:oxidoreductase activity, acting on the aldehyde or oxo group of donors, NAD or NADP as acceptor"/>
    <property type="evidence" value="ECO:0007669"/>
    <property type="project" value="InterPro"/>
</dbReference>
<feature type="binding site" evidence="4">
    <location>
        <begin position="152"/>
        <end position="154"/>
    </location>
    <ligand>
        <name>D-glyceraldehyde 3-phosphate</name>
        <dbReference type="ChEBI" id="CHEBI:59776"/>
    </ligand>
</feature>
<keyword evidence="2 8" id="KW-0560">Oxidoreductase</keyword>
<dbReference type="CDD" id="cd05214">
    <property type="entry name" value="GAPDH_I_N"/>
    <property type="match status" value="1"/>
</dbReference>
<feature type="domain" description="Glyceraldehyde 3-phosphate dehydrogenase NAD(P) binding" evidence="9">
    <location>
        <begin position="4"/>
        <end position="153"/>
    </location>
</feature>
<dbReference type="PIRSF" id="PIRSF000149">
    <property type="entry name" value="GAP_DH"/>
    <property type="match status" value="1"/>
</dbReference>
<dbReference type="FunFam" id="3.40.50.720:FF:000001">
    <property type="entry name" value="Glyceraldehyde-3-phosphate dehydrogenase"/>
    <property type="match status" value="1"/>
</dbReference>
<feature type="binding site" evidence="5">
    <location>
        <position position="35"/>
    </location>
    <ligand>
        <name>NAD(+)</name>
        <dbReference type="ChEBI" id="CHEBI:57540"/>
    </ligand>
</feature>
<evidence type="ECO:0000256" key="7">
    <source>
        <dbReference type="RuleBase" id="RU000397"/>
    </source>
</evidence>
<evidence type="ECO:0000256" key="3">
    <source>
        <dbReference type="PIRSR" id="PIRSR000149-1"/>
    </source>
</evidence>
<dbReference type="Pfam" id="PF00044">
    <property type="entry name" value="Gp_dh_N"/>
    <property type="match status" value="1"/>
</dbReference>
<protein>
    <recommendedName>
        <fullName evidence="8">Glyceraldehyde-3-phosphate dehydrogenase</fullName>
        <ecNumber evidence="8">1.2.1.-</ecNumber>
    </recommendedName>
</protein>
<comment type="similarity">
    <text evidence="1 7">Belongs to the glyceraldehyde-3-phosphate dehydrogenase family.</text>
</comment>
<dbReference type="PROSITE" id="PS00071">
    <property type="entry name" value="GAPDH"/>
    <property type="match status" value="1"/>
</dbReference>
<feature type="binding site" evidence="5">
    <location>
        <position position="316"/>
    </location>
    <ligand>
        <name>NAD(+)</name>
        <dbReference type="ChEBI" id="CHEBI:57540"/>
    </ligand>
</feature>
<dbReference type="RefSeq" id="WP_089972381.1">
    <property type="nucleotide sequence ID" value="NZ_FOCQ01000018.1"/>
</dbReference>
<dbReference type="Gene3D" id="3.30.360.10">
    <property type="entry name" value="Dihydrodipicolinate Reductase, domain 2"/>
    <property type="match status" value="1"/>
</dbReference>
<dbReference type="AlphaFoldDB" id="A0A1H8IP34"/>
<accession>A0A1H8IP34</accession>
<dbReference type="OrthoDB" id="9803304at2"/>